<dbReference type="Proteomes" id="UP000193387">
    <property type="component" value="Unassembled WGS sequence"/>
</dbReference>
<dbReference type="InterPro" id="IPR022062">
    <property type="entry name" value="DUF3618"/>
</dbReference>
<name>A0AAJ3NRN0_9MYCO</name>
<keyword evidence="1" id="KW-0812">Transmembrane</keyword>
<keyword evidence="1" id="KW-1133">Transmembrane helix</keyword>
<evidence type="ECO:0000256" key="1">
    <source>
        <dbReference type="SAM" id="Phobius"/>
    </source>
</evidence>
<accession>A0AAJ3NRN0</accession>
<keyword evidence="1" id="KW-0472">Membrane</keyword>
<reference evidence="2 3" key="1">
    <citation type="submission" date="2016-01" db="EMBL/GenBank/DDBJ databases">
        <title>The new phylogeny of the genus Mycobacterium.</title>
        <authorList>
            <person name="Tarcisio F."/>
            <person name="Conor M."/>
            <person name="Antonella G."/>
            <person name="Elisabetta G."/>
            <person name="Giulia F.S."/>
            <person name="Sara T."/>
            <person name="Anna F."/>
            <person name="Clotilde B."/>
            <person name="Roberto B."/>
            <person name="Veronica D.S."/>
            <person name="Fabio R."/>
            <person name="Monica P."/>
            <person name="Olivier J."/>
            <person name="Enrico T."/>
            <person name="Nicola S."/>
        </authorList>
    </citation>
    <scope>NUCLEOTIDE SEQUENCE [LARGE SCALE GENOMIC DNA]</scope>
    <source>
        <strain evidence="2 3">DSM 44616</strain>
    </source>
</reference>
<evidence type="ECO:0008006" key="4">
    <source>
        <dbReference type="Google" id="ProtNLM"/>
    </source>
</evidence>
<comment type="caution">
    <text evidence="2">The sequence shown here is derived from an EMBL/GenBank/DDBJ whole genome shotgun (WGS) entry which is preliminary data.</text>
</comment>
<dbReference type="AlphaFoldDB" id="A0AAJ3NRN0"/>
<proteinExistence type="predicted"/>
<organism evidence="2 3">
    <name type="scientific">Mycobacterium saskatchewanense</name>
    <dbReference type="NCBI Taxonomy" id="220927"/>
    <lineage>
        <taxon>Bacteria</taxon>
        <taxon>Bacillati</taxon>
        <taxon>Actinomycetota</taxon>
        <taxon>Actinomycetes</taxon>
        <taxon>Mycobacteriales</taxon>
        <taxon>Mycobacteriaceae</taxon>
        <taxon>Mycobacterium</taxon>
        <taxon>Mycobacterium simiae complex</taxon>
    </lineage>
</organism>
<sequence>MADRDPEVIKQEIDQARDQLAATVDSLAERANPRRLADDLKARAVEFVKKPVVIASLVGISSVVVIVVVRRVRDR</sequence>
<dbReference type="RefSeq" id="WP_085254855.1">
    <property type="nucleotide sequence ID" value="NZ_AP022573.1"/>
</dbReference>
<gene>
    <name evidence="2" type="ORF">AWC23_08290</name>
</gene>
<evidence type="ECO:0000313" key="3">
    <source>
        <dbReference type="Proteomes" id="UP000193387"/>
    </source>
</evidence>
<dbReference type="EMBL" id="LQPR01000021">
    <property type="protein sequence ID" value="ORW72853.1"/>
    <property type="molecule type" value="Genomic_DNA"/>
</dbReference>
<feature type="transmembrane region" description="Helical" evidence="1">
    <location>
        <begin position="52"/>
        <end position="69"/>
    </location>
</feature>
<keyword evidence="3" id="KW-1185">Reference proteome</keyword>
<protein>
    <recommendedName>
        <fullName evidence="4">DUF3618 domain-containing protein</fullName>
    </recommendedName>
</protein>
<dbReference type="Pfam" id="PF12277">
    <property type="entry name" value="DUF3618"/>
    <property type="match status" value="1"/>
</dbReference>
<evidence type="ECO:0000313" key="2">
    <source>
        <dbReference type="EMBL" id="ORW72853.1"/>
    </source>
</evidence>